<organism evidence="1 2">
    <name type="scientific">Dendrobium nobile</name>
    <name type="common">Orchid</name>
    <dbReference type="NCBI Taxonomy" id="94219"/>
    <lineage>
        <taxon>Eukaryota</taxon>
        <taxon>Viridiplantae</taxon>
        <taxon>Streptophyta</taxon>
        <taxon>Embryophyta</taxon>
        <taxon>Tracheophyta</taxon>
        <taxon>Spermatophyta</taxon>
        <taxon>Magnoliopsida</taxon>
        <taxon>Liliopsida</taxon>
        <taxon>Asparagales</taxon>
        <taxon>Orchidaceae</taxon>
        <taxon>Epidendroideae</taxon>
        <taxon>Malaxideae</taxon>
        <taxon>Dendrobiinae</taxon>
        <taxon>Dendrobium</taxon>
    </lineage>
</organism>
<comment type="caution">
    <text evidence="1">The sequence shown here is derived from an EMBL/GenBank/DDBJ whole genome shotgun (WGS) entry which is preliminary data.</text>
</comment>
<gene>
    <name evidence="1" type="ORF">KFK09_016858</name>
</gene>
<keyword evidence="2" id="KW-1185">Reference proteome</keyword>
<dbReference type="EMBL" id="JAGYWB010000012">
    <property type="protein sequence ID" value="KAI0501913.1"/>
    <property type="molecule type" value="Genomic_DNA"/>
</dbReference>
<dbReference type="Proteomes" id="UP000829196">
    <property type="component" value="Unassembled WGS sequence"/>
</dbReference>
<accession>A0A8T3AZG1</accession>
<reference evidence="1" key="1">
    <citation type="journal article" date="2022" name="Front. Genet.">
        <title>Chromosome-Scale Assembly of the Dendrobium nobile Genome Provides Insights Into the Molecular Mechanism of the Biosynthesis of the Medicinal Active Ingredient of Dendrobium.</title>
        <authorList>
            <person name="Xu Q."/>
            <person name="Niu S.-C."/>
            <person name="Li K.-L."/>
            <person name="Zheng P.-J."/>
            <person name="Zhang X.-J."/>
            <person name="Jia Y."/>
            <person name="Liu Y."/>
            <person name="Niu Y.-X."/>
            <person name="Yu L.-H."/>
            <person name="Chen D.-F."/>
            <person name="Zhang G.-Q."/>
        </authorList>
    </citation>
    <scope>NUCLEOTIDE SEQUENCE</scope>
    <source>
        <tissue evidence="1">Leaf</tissue>
    </source>
</reference>
<protein>
    <submittedName>
        <fullName evidence="1">Uncharacterized protein</fullName>
    </submittedName>
</protein>
<name>A0A8T3AZG1_DENNO</name>
<dbReference type="OrthoDB" id="552259at2759"/>
<proteinExistence type="predicted"/>
<evidence type="ECO:0000313" key="2">
    <source>
        <dbReference type="Proteomes" id="UP000829196"/>
    </source>
</evidence>
<evidence type="ECO:0000313" key="1">
    <source>
        <dbReference type="EMBL" id="KAI0501913.1"/>
    </source>
</evidence>
<sequence>MLLDLSRVLFLQHSQRSNNKKSLFSVSISLIRTSGSCFKLLAMGRLSSNLNKTVKFFLKVLLMSMEFNNPGETITDDSGLDNNQLPEISVAIGRLLPVLFKYVEHTECFDISVASMDLMLRSFLTPDNWLPILYRESSFEASYPNYTSKNLSIFSCLEFFASFYQSFPFLETFIQSSGG</sequence>
<dbReference type="AlphaFoldDB" id="A0A8T3AZG1"/>